<evidence type="ECO:0000256" key="9">
    <source>
        <dbReference type="ARBA" id="ARBA00023002"/>
    </source>
</evidence>
<dbReference type="GO" id="GO:0016491">
    <property type="term" value="F:oxidoreductase activity"/>
    <property type="evidence" value="ECO:0007669"/>
    <property type="project" value="UniProtKB-KW"/>
</dbReference>
<sequence length="507" mass="57728">MKWNHLINARNRSILISNSIFQQYFAQNFCTETNRTDYKIAIIGSGPAGFYTSQQLLKYSNLSVDIYEKFPVPFGLVRFGVAPDHQEVKNVINTFTKVATNVRTRFIGNLTIGKDVKLDELRDAYHAVVLCYGSSQDNQLNLENEHRFGNIFSARRFVGWYNGIPQDKDIEISLKVKTAIIVGQGNVALDCARILLSCPKRLKTTDITSHASRELSESLVKKVILIGRRGPFQGAFRIKEFRELTKIDDCQVKFDWPESSRKKLNLDDSIIDSLPRSRKRLAELFKKTIEESKIDRGCSKECHFKFFSSPIELISDGIEPKPMIKRIRFKKNTLNDYFAEDARIIENHQVGEEEDSIEEIDCGLLIKSIGYRAISIDDSIPFDHKKGTILNENGRVTNNPGVYCSGWAAFGATGVIVNTMNNSFEVGKLITEDIESGKLDSDSIKLGYEQIKPILENRNAEVVDFIDWQKIDAYEKELGQKEGKPREKIVSVEKILDVKNAEFRDKD</sequence>
<dbReference type="Pfam" id="PF07992">
    <property type="entry name" value="Pyr_redox_2"/>
    <property type="match status" value="1"/>
</dbReference>
<dbReference type="InterPro" id="IPR036188">
    <property type="entry name" value="FAD/NAD-bd_sf"/>
</dbReference>
<organism evidence="15 16">
    <name type="scientific">Sarcoptes scabiei</name>
    <name type="common">Itch mite</name>
    <name type="synonym">Acarus scabiei</name>
    <dbReference type="NCBI Taxonomy" id="52283"/>
    <lineage>
        <taxon>Eukaryota</taxon>
        <taxon>Metazoa</taxon>
        <taxon>Ecdysozoa</taxon>
        <taxon>Arthropoda</taxon>
        <taxon>Chelicerata</taxon>
        <taxon>Arachnida</taxon>
        <taxon>Acari</taxon>
        <taxon>Acariformes</taxon>
        <taxon>Sarcoptiformes</taxon>
        <taxon>Astigmata</taxon>
        <taxon>Psoroptidia</taxon>
        <taxon>Sarcoptoidea</taxon>
        <taxon>Sarcoptidae</taxon>
        <taxon>Sarcoptinae</taxon>
        <taxon>Sarcoptes</taxon>
    </lineage>
</organism>
<evidence type="ECO:0000256" key="4">
    <source>
        <dbReference type="ARBA" id="ARBA00013219"/>
    </source>
</evidence>
<keyword evidence="6 11" id="KW-0285">Flavoprotein</keyword>
<dbReference type="GO" id="GO:0008203">
    <property type="term" value="P:cholesterol metabolic process"/>
    <property type="evidence" value="ECO:0007669"/>
    <property type="project" value="UniProtKB-UniPathway"/>
</dbReference>
<comment type="catalytic activity">
    <reaction evidence="10 11">
        <text>2 reduced [adrenodoxin] + NADP(+) + H(+) = 2 oxidized [adrenodoxin] + NADPH</text>
        <dbReference type="Rhea" id="RHEA:42312"/>
        <dbReference type="Rhea" id="RHEA-COMP:9998"/>
        <dbReference type="Rhea" id="RHEA-COMP:9999"/>
        <dbReference type="ChEBI" id="CHEBI:15378"/>
        <dbReference type="ChEBI" id="CHEBI:33737"/>
        <dbReference type="ChEBI" id="CHEBI:33738"/>
        <dbReference type="ChEBI" id="CHEBI:57783"/>
        <dbReference type="ChEBI" id="CHEBI:58349"/>
        <dbReference type="EC" id="1.18.1.6"/>
    </reaction>
</comment>
<keyword evidence="11" id="KW-0496">Mitochondrion</keyword>
<evidence type="ECO:0000259" key="14">
    <source>
        <dbReference type="Pfam" id="PF07992"/>
    </source>
</evidence>
<comment type="pathway">
    <text evidence="2">Steroid metabolism; cholesterol metabolism.</text>
</comment>
<dbReference type="Gene3D" id="3.40.50.720">
    <property type="entry name" value="NAD(P)-binding Rossmann-like Domain"/>
    <property type="match status" value="1"/>
</dbReference>
<dbReference type="EMBL" id="JXLN01012619">
    <property type="protein sequence ID" value="KPM08688.1"/>
    <property type="molecule type" value="Genomic_DNA"/>
</dbReference>
<feature type="binding site" evidence="12">
    <location>
        <position position="407"/>
    </location>
    <ligand>
        <name>FAD</name>
        <dbReference type="ChEBI" id="CHEBI:57692"/>
    </ligand>
</feature>
<dbReference type="PANTHER" id="PTHR48467:SF1">
    <property type="entry name" value="GLUTAMATE SYNTHASE 1 [NADH], CHLOROPLASTIC-LIKE"/>
    <property type="match status" value="1"/>
</dbReference>
<evidence type="ECO:0000256" key="11">
    <source>
        <dbReference type="PIRNR" id="PIRNR000362"/>
    </source>
</evidence>
<dbReference type="InterPro" id="IPR021163">
    <property type="entry name" value="Ferredox_Rdtase_adrenod"/>
</dbReference>
<evidence type="ECO:0000256" key="13">
    <source>
        <dbReference type="PIRSR" id="PIRSR000362-2"/>
    </source>
</evidence>
<feature type="binding site" evidence="12">
    <location>
        <position position="68"/>
    </location>
    <ligand>
        <name>FAD</name>
        <dbReference type="ChEBI" id="CHEBI:57692"/>
    </ligand>
</feature>
<protein>
    <recommendedName>
        <fullName evidence="5 11">NADPH:adrenodoxin oxidoreductase, mitochondrial</fullName>
        <ecNumber evidence="4 11">1.18.1.6</ecNumber>
    </recommendedName>
</protein>
<feature type="binding site" evidence="13">
    <location>
        <begin position="184"/>
        <end position="187"/>
    </location>
    <ligand>
        <name>NADP(+)</name>
        <dbReference type="ChEBI" id="CHEBI:58349"/>
    </ligand>
</feature>
<keyword evidence="8 11" id="KW-0521">NADP</keyword>
<evidence type="ECO:0000256" key="5">
    <source>
        <dbReference type="ARBA" id="ARBA00016287"/>
    </source>
</evidence>
<comment type="cofactor">
    <cofactor evidence="1 11 12">
        <name>FAD</name>
        <dbReference type="ChEBI" id="CHEBI:57692"/>
    </cofactor>
</comment>
<feature type="binding site" evidence="12">
    <location>
        <position position="76"/>
    </location>
    <ligand>
        <name>FAD</name>
        <dbReference type="ChEBI" id="CHEBI:57692"/>
    </ligand>
</feature>
<dbReference type="GO" id="GO:0005739">
    <property type="term" value="C:mitochondrion"/>
    <property type="evidence" value="ECO:0007669"/>
    <property type="project" value="UniProtKB-SubCell"/>
</dbReference>
<dbReference type="UniPathway" id="UPA00296"/>
<dbReference type="PANTHER" id="PTHR48467">
    <property type="entry name" value="GLUTAMATE SYNTHASE 1 [NADH], CHLOROPLASTIC-LIKE"/>
    <property type="match status" value="1"/>
</dbReference>
<comment type="caution">
    <text evidence="15">The sequence shown here is derived from an EMBL/GenBank/DDBJ whole genome shotgun (WGS) entry which is preliminary data.</text>
</comment>
<dbReference type="InterPro" id="IPR055275">
    <property type="entry name" value="Ferredox_Rdtase"/>
</dbReference>
<name>A0A132ACJ2_SARSC</name>
<reference evidence="15 16" key="1">
    <citation type="journal article" date="2015" name="Parasit. Vectors">
        <title>Draft genome of the scabies mite.</title>
        <authorList>
            <person name="Rider S.D.Jr."/>
            <person name="Morgan M.S."/>
            <person name="Arlian L.G."/>
        </authorList>
    </citation>
    <scope>NUCLEOTIDE SEQUENCE [LARGE SCALE GENOMIC DNA]</scope>
    <source>
        <strain evidence="15">Arlian Lab</strain>
    </source>
</reference>
<dbReference type="VEuPathDB" id="VectorBase:SSCA003468"/>
<evidence type="ECO:0000256" key="1">
    <source>
        <dbReference type="ARBA" id="ARBA00001974"/>
    </source>
</evidence>
<dbReference type="Proteomes" id="UP000616769">
    <property type="component" value="Unassembled WGS sequence"/>
</dbReference>
<evidence type="ECO:0000256" key="7">
    <source>
        <dbReference type="ARBA" id="ARBA00022827"/>
    </source>
</evidence>
<dbReference type="EC" id="1.18.1.6" evidence="4 11"/>
<evidence type="ECO:0000256" key="10">
    <source>
        <dbReference type="ARBA" id="ARBA00048933"/>
    </source>
</evidence>
<feature type="binding site" evidence="12">
    <location>
        <position position="48"/>
    </location>
    <ligand>
        <name>FAD</name>
        <dbReference type="ChEBI" id="CHEBI:57692"/>
    </ligand>
</feature>
<feature type="binding site" evidence="13">
    <location>
        <begin position="228"/>
        <end position="229"/>
    </location>
    <ligand>
        <name>NADP(+)</name>
        <dbReference type="ChEBI" id="CHEBI:58349"/>
    </ligand>
</feature>
<keyword evidence="7 11" id="KW-0274">FAD</keyword>
<dbReference type="InterPro" id="IPR023753">
    <property type="entry name" value="FAD/NAD-binding_dom"/>
</dbReference>
<feature type="binding site" evidence="13">
    <location>
        <position position="240"/>
    </location>
    <ligand>
        <name>NADP(+)</name>
        <dbReference type="ChEBI" id="CHEBI:58349"/>
    </ligand>
</feature>
<dbReference type="AlphaFoldDB" id="A0A132ACJ2"/>
<evidence type="ECO:0000256" key="3">
    <source>
        <dbReference type="ARBA" id="ARBA00008312"/>
    </source>
</evidence>
<proteinExistence type="inferred from homology"/>
<evidence type="ECO:0000256" key="8">
    <source>
        <dbReference type="ARBA" id="ARBA00022857"/>
    </source>
</evidence>
<gene>
    <name evidence="15" type="ORF">QR98_0072110</name>
</gene>
<keyword evidence="9 11" id="KW-0560">Oxidoreductase</keyword>
<feature type="binding site" evidence="12">
    <location>
        <position position="112"/>
    </location>
    <ligand>
        <name>FAD</name>
        <dbReference type="ChEBI" id="CHEBI:57692"/>
    </ligand>
</feature>
<dbReference type="PRINTS" id="PR00419">
    <property type="entry name" value="ADXRDTASE"/>
</dbReference>
<feature type="binding site" evidence="12">
    <location>
        <begin position="414"/>
        <end position="416"/>
    </location>
    <ligand>
        <name>FAD</name>
        <dbReference type="ChEBI" id="CHEBI:57692"/>
    </ligand>
</feature>
<comment type="subcellular location">
    <subcellularLocation>
        <location evidence="11">Mitochondrion</location>
    </subcellularLocation>
</comment>
<dbReference type="Gene3D" id="3.50.50.60">
    <property type="entry name" value="FAD/NAD(P)-binding domain"/>
    <property type="match status" value="1"/>
</dbReference>
<evidence type="ECO:0000313" key="16">
    <source>
        <dbReference type="Proteomes" id="UP000616769"/>
    </source>
</evidence>
<evidence type="ECO:0000256" key="6">
    <source>
        <dbReference type="ARBA" id="ARBA00022630"/>
    </source>
</evidence>
<evidence type="ECO:0000256" key="12">
    <source>
        <dbReference type="PIRSR" id="PIRSR000362-1"/>
    </source>
</evidence>
<dbReference type="SUPFAM" id="SSF51971">
    <property type="entry name" value="Nucleotide-binding domain"/>
    <property type="match status" value="1"/>
</dbReference>
<dbReference type="PIRSF" id="PIRSF000362">
    <property type="entry name" value="FNR"/>
    <property type="match status" value="1"/>
</dbReference>
<feature type="binding site" evidence="13">
    <location>
        <position position="414"/>
    </location>
    <ligand>
        <name>NADP(+)</name>
        <dbReference type="ChEBI" id="CHEBI:58349"/>
    </ligand>
</feature>
<evidence type="ECO:0000256" key="2">
    <source>
        <dbReference type="ARBA" id="ARBA00004731"/>
    </source>
</evidence>
<comment type="similarity">
    <text evidence="3 11">Belongs to the ferredoxin--NADP reductase type 1 family.</text>
</comment>
<feature type="domain" description="FAD/NAD(P)-binding" evidence="14">
    <location>
        <begin position="38"/>
        <end position="202"/>
    </location>
</feature>
<accession>A0A132ACJ2</accession>
<evidence type="ECO:0000313" key="15">
    <source>
        <dbReference type="EMBL" id="KPM08688.1"/>
    </source>
</evidence>